<name>A0A517ZUK6_9PLAN</name>
<proteinExistence type="predicted"/>
<feature type="transmembrane region" description="Helical" evidence="1">
    <location>
        <begin position="15"/>
        <end position="33"/>
    </location>
</feature>
<dbReference type="KEGG" id="sdyn:Mal52_46030"/>
<keyword evidence="1" id="KW-0812">Transmembrane</keyword>
<dbReference type="Proteomes" id="UP000319383">
    <property type="component" value="Chromosome"/>
</dbReference>
<reference evidence="2 3" key="1">
    <citation type="submission" date="2019-02" db="EMBL/GenBank/DDBJ databases">
        <title>Deep-cultivation of Planctomycetes and their phenomic and genomic characterization uncovers novel biology.</title>
        <authorList>
            <person name="Wiegand S."/>
            <person name="Jogler M."/>
            <person name="Boedeker C."/>
            <person name="Pinto D."/>
            <person name="Vollmers J."/>
            <person name="Rivas-Marin E."/>
            <person name="Kohn T."/>
            <person name="Peeters S.H."/>
            <person name="Heuer A."/>
            <person name="Rast P."/>
            <person name="Oberbeckmann S."/>
            <person name="Bunk B."/>
            <person name="Jeske O."/>
            <person name="Meyerdierks A."/>
            <person name="Storesund J.E."/>
            <person name="Kallscheuer N."/>
            <person name="Luecker S."/>
            <person name="Lage O.M."/>
            <person name="Pohl T."/>
            <person name="Merkel B.J."/>
            <person name="Hornburger P."/>
            <person name="Mueller R.-W."/>
            <person name="Bruemmer F."/>
            <person name="Labrenz M."/>
            <person name="Spormann A.M."/>
            <person name="Op den Camp H."/>
            <person name="Overmann J."/>
            <person name="Amann R."/>
            <person name="Jetten M.S.M."/>
            <person name="Mascher T."/>
            <person name="Medema M.H."/>
            <person name="Devos D.P."/>
            <person name="Kaster A.-K."/>
            <person name="Ovreas L."/>
            <person name="Rohde M."/>
            <person name="Galperin M.Y."/>
            <person name="Jogler C."/>
        </authorList>
    </citation>
    <scope>NUCLEOTIDE SEQUENCE [LARGE SCALE GENOMIC DNA]</scope>
    <source>
        <strain evidence="2 3">Mal52</strain>
    </source>
</reference>
<evidence type="ECO:0000256" key="1">
    <source>
        <dbReference type="SAM" id="Phobius"/>
    </source>
</evidence>
<accession>A0A517ZUK6</accession>
<dbReference type="EMBL" id="CP036276">
    <property type="protein sequence ID" value="QDU46106.1"/>
    <property type="molecule type" value="Genomic_DNA"/>
</dbReference>
<keyword evidence="1" id="KW-0472">Membrane</keyword>
<keyword evidence="3" id="KW-1185">Reference proteome</keyword>
<feature type="transmembrane region" description="Helical" evidence="1">
    <location>
        <begin position="39"/>
        <end position="57"/>
    </location>
</feature>
<dbReference type="RefSeq" id="WP_145378629.1">
    <property type="nucleotide sequence ID" value="NZ_CP036276.1"/>
</dbReference>
<organism evidence="2 3">
    <name type="scientific">Symmachiella dynata</name>
    <dbReference type="NCBI Taxonomy" id="2527995"/>
    <lineage>
        <taxon>Bacteria</taxon>
        <taxon>Pseudomonadati</taxon>
        <taxon>Planctomycetota</taxon>
        <taxon>Planctomycetia</taxon>
        <taxon>Planctomycetales</taxon>
        <taxon>Planctomycetaceae</taxon>
        <taxon>Symmachiella</taxon>
    </lineage>
</organism>
<dbReference type="AlphaFoldDB" id="A0A517ZUK6"/>
<evidence type="ECO:0000313" key="3">
    <source>
        <dbReference type="Proteomes" id="UP000319383"/>
    </source>
</evidence>
<keyword evidence="1" id="KW-1133">Transmembrane helix</keyword>
<protein>
    <submittedName>
        <fullName evidence="2">Uncharacterized protein</fullName>
    </submittedName>
</protein>
<evidence type="ECO:0000313" key="2">
    <source>
        <dbReference type="EMBL" id="QDU46106.1"/>
    </source>
</evidence>
<sequence>MKLVEIDWNPTSRKLQQFGGICAFALPSLGWLWGGSNSVIGGLAVVGVALAILGLVWPRGIRPVFLAMMIVAIPVGLVLGELGMLCVYFGVFLPIGIIFRLMRRDALQLKTARSSTSYWQPKSQPRDATRYYRQT</sequence>
<gene>
    <name evidence="2" type="ORF">Mal52_46030</name>
</gene>